<dbReference type="Pfam" id="PF00535">
    <property type="entry name" value="Glycos_transf_2"/>
    <property type="match status" value="1"/>
</dbReference>
<dbReference type="InterPro" id="IPR029063">
    <property type="entry name" value="SAM-dependent_MTases_sf"/>
</dbReference>
<dbReference type="CDD" id="cd00761">
    <property type="entry name" value="Glyco_tranf_GTA_type"/>
    <property type="match status" value="1"/>
</dbReference>
<evidence type="ECO:0000313" key="4">
    <source>
        <dbReference type="Proteomes" id="UP000706333"/>
    </source>
</evidence>
<protein>
    <recommendedName>
        <fullName evidence="2">Glycosyltransferase 2-like domain-containing protein</fullName>
    </recommendedName>
</protein>
<dbReference type="SUPFAM" id="SSF53335">
    <property type="entry name" value="S-adenosyl-L-methionine-dependent methyltransferases"/>
    <property type="match status" value="1"/>
</dbReference>
<dbReference type="PANTHER" id="PTHR43685:SF2">
    <property type="entry name" value="GLYCOSYLTRANSFERASE 2-LIKE DOMAIN-CONTAINING PROTEIN"/>
    <property type="match status" value="1"/>
</dbReference>
<comment type="caution">
    <text evidence="3">The sequence shown here is derived from an EMBL/GenBank/DDBJ whole genome shotgun (WGS) entry which is preliminary data.</text>
</comment>
<accession>A0A934TM71</accession>
<dbReference type="CDD" id="cd02440">
    <property type="entry name" value="AdoMet_MTases"/>
    <property type="match status" value="1"/>
</dbReference>
<proteinExistence type="predicted"/>
<dbReference type="InterPro" id="IPR001173">
    <property type="entry name" value="Glyco_trans_2-like"/>
</dbReference>
<dbReference type="Gene3D" id="3.90.550.10">
    <property type="entry name" value="Spore Coat Polysaccharide Biosynthesis Protein SpsA, Chain A"/>
    <property type="match status" value="1"/>
</dbReference>
<dbReference type="InterPro" id="IPR006342">
    <property type="entry name" value="FkbM_mtfrase"/>
</dbReference>
<keyword evidence="4" id="KW-1185">Reference proteome</keyword>
<feature type="region of interest" description="Disordered" evidence="1">
    <location>
        <begin position="1"/>
        <end position="24"/>
    </location>
</feature>
<dbReference type="NCBIfam" id="TIGR01444">
    <property type="entry name" value="fkbM_fam"/>
    <property type="match status" value="1"/>
</dbReference>
<dbReference type="Proteomes" id="UP000706333">
    <property type="component" value="Unassembled WGS sequence"/>
</dbReference>
<name>A0A934TM71_9RHOB</name>
<sequence>MPPETARSPVNPAPASPPTPDRAATAPFSVADTLMLRAFGQRLELRAPPDPFLRDDTLWRLRTIYEPALSAQTLPLEGTAVDIGAGFGGFALPFALAFPGWMVWAFEPDPDAFAALQANIAALGLDTVIAVPLAVGAGAPDVAPGIDPMRLGAVLEASDAAALAALYPPRPHNRSRALPAFLQAGPPPSEEFEACALPTLPAATLADLRPQLLKLTAPQAETDILTALHDTPVAHLLGEMWTTPPAWLIHEASADPQAPDAPRHCWLPVAGAPMLALRHTAGPETRRPGLDVVVAMYNARSWIAACVDGILSSPGEGIRALVVDDGSTDGSGDLVRDLYGDNPRVRLLPKANGGCASARNHGRIMSDASHVAFVDADDVPGPGLFSELLELARYTGAEVVQGGFEWLHMDGEAEWREPSYEASDPAFTALPRHRFGAGHFVMVPGAALTAGQPTIWRRVYRRDFLDNRKVWFPEHIRAFDDQIFQLLTLQYARNVPMLPHVQYGYRQHPGQDIRQGDERGFYSLEMFRMMLRRALSEGWNDLPPLLASYVNTVNWTHGGLRPDLRPSFARAAADLWVMMQKSFGPGAFATLAPQPFTLPDMDHHIAEVHRRLAGLGDSYAWAFLDSLDMHAPLVRTTGR</sequence>
<dbReference type="Gene3D" id="3.40.50.150">
    <property type="entry name" value="Vaccinia Virus protein VP39"/>
    <property type="match status" value="1"/>
</dbReference>
<dbReference type="InterPro" id="IPR050834">
    <property type="entry name" value="Glycosyltransf_2"/>
</dbReference>
<dbReference type="AlphaFoldDB" id="A0A934TM71"/>
<evidence type="ECO:0000256" key="1">
    <source>
        <dbReference type="SAM" id="MobiDB-lite"/>
    </source>
</evidence>
<dbReference type="InterPro" id="IPR029044">
    <property type="entry name" value="Nucleotide-diphossugar_trans"/>
</dbReference>
<reference evidence="3" key="1">
    <citation type="submission" date="2017-05" db="EMBL/GenBank/DDBJ databases">
        <authorList>
            <person name="Imhoff J.F."/>
            <person name="Rahn T."/>
            <person name="Kuenzel S."/>
            <person name="Neulinger S.C."/>
        </authorList>
    </citation>
    <scope>NUCLEOTIDE SEQUENCE</scope>
    <source>
        <strain evidence="3">LMG 28126</strain>
    </source>
</reference>
<evidence type="ECO:0000313" key="3">
    <source>
        <dbReference type="EMBL" id="MBK5928432.1"/>
    </source>
</evidence>
<organism evidence="3 4">
    <name type="scientific">Rhodobaculum claviforme</name>
    <dbReference type="NCBI Taxonomy" id="1549854"/>
    <lineage>
        <taxon>Bacteria</taxon>
        <taxon>Pseudomonadati</taxon>
        <taxon>Pseudomonadota</taxon>
        <taxon>Alphaproteobacteria</taxon>
        <taxon>Rhodobacterales</taxon>
        <taxon>Paracoccaceae</taxon>
        <taxon>Rhodobaculum</taxon>
    </lineage>
</organism>
<dbReference type="EMBL" id="NHSD01000305">
    <property type="protein sequence ID" value="MBK5928432.1"/>
    <property type="molecule type" value="Genomic_DNA"/>
</dbReference>
<dbReference type="PANTHER" id="PTHR43685">
    <property type="entry name" value="GLYCOSYLTRANSFERASE"/>
    <property type="match status" value="1"/>
</dbReference>
<feature type="domain" description="Glycosyltransferase 2-like" evidence="2">
    <location>
        <begin position="292"/>
        <end position="436"/>
    </location>
</feature>
<gene>
    <name evidence="3" type="ORF">CCR87_14010</name>
</gene>
<evidence type="ECO:0000259" key="2">
    <source>
        <dbReference type="Pfam" id="PF00535"/>
    </source>
</evidence>
<feature type="compositionally biased region" description="Low complexity" evidence="1">
    <location>
        <begin position="1"/>
        <end position="10"/>
    </location>
</feature>
<dbReference type="RefSeq" id="WP_201158196.1">
    <property type="nucleotide sequence ID" value="NZ_NHSD01000305.1"/>
</dbReference>
<dbReference type="SUPFAM" id="SSF53448">
    <property type="entry name" value="Nucleotide-diphospho-sugar transferases"/>
    <property type="match status" value="1"/>
</dbReference>
<feature type="compositionally biased region" description="Pro residues" evidence="1">
    <location>
        <begin position="11"/>
        <end position="20"/>
    </location>
</feature>
<reference evidence="3" key="2">
    <citation type="journal article" date="2020" name="Microorganisms">
        <title>Osmotic Adaptation and Compatible Solute Biosynthesis of Phototrophic Bacteria as Revealed from Genome Analyses.</title>
        <authorList>
            <person name="Imhoff J.F."/>
            <person name="Rahn T."/>
            <person name="Kunzel S."/>
            <person name="Keller A."/>
            <person name="Neulinger S.C."/>
        </authorList>
    </citation>
    <scope>NUCLEOTIDE SEQUENCE</scope>
    <source>
        <strain evidence="3">LMG 28126</strain>
    </source>
</reference>